<dbReference type="EMBL" id="AAQH01000002">
    <property type="protein sequence ID" value="EAT13386.1"/>
    <property type="molecule type" value="Genomic_DNA"/>
</dbReference>
<gene>
    <name evidence="1" type="ORF">RED65_01460</name>
</gene>
<reference evidence="1 2" key="1">
    <citation type="submission" date="2006-03" db="EMBL/GenBank/DDBJ databases">
        <authorList>
            <person name="Pinhassi J."/>
            <person name="Pedros-Alio C."/>
            <person name="Ferriera S."/>
            <person name="Johnson J."/>
            <person name="Kravitz S."/>
            <person name="Halpern A."/>
            <person name="Remington K."/>
            <person name="Beeson K."/>
            <person name="Tran B."/>
            <person name="Rogers Y.-H."/>
            <person name="Friedman R."/>
            <person name="Venter J.C."/>
        </authorList>
    </citation>
    <scope>NUCLEOTIDE SEQUENCE [LARGE SCALE GENOMIC DNA]</scope>
    <source>
        <strain evidence="1 2">RED65</strain>
    </source>
</reference>
<name>Q1N4P2_9GAMM</name>
<dbReference type="AlphaFoldDB" id="Q1N4P2"/>
<dbReference type="Proteomes" id="UP000004263">
    <property type="component" value="Unassembled WGS sequence"/>
</dbReference>
<evidence type="ECO:0000313" key="1">
    <source>
        <dbReference type="EMBL" id="EAT13386.1"/>
    </source>
</evidence>
<organism evidence="1 2">
    <name type="scientific">Bermanella marisrubri</name>
    <dbReference type="NCBI Taxonomy" id="207949"/>
    <lineage>
        <taxon>Bacteria</taxon>
        <taxon>Pseudomonadati</taxon>
        <taxon>Pseudomonadota</taxon>
        <taxon>Gammaproteobacteria</taxon>
        <taxon>Oceanospirillales</taxon>
        <taxon>Oceanospirillaceae</taxon>
        <taxon>Bermanella</taxon>
    </lineage>
</organism>
<proteinExistence type="predicted"/>
<protein>
    <submittedName>
        <fullName evidence="1">Uncharacterized protein</fullName>
    </submittedName>
</protein>
<comment type="caution">
    <text evidence="1">The sequence shown here is derived from an EMBL/GenBank/DDBJ whole genome shotgun (WGS) entry which is preliminary data.</text>
</comment>
<dbReference type="STRING" id="207949.RED65_01460"/>
<accession>Q1N4P2</accession>
<dbReference type="HOGENOM" id="CLU_1575437_0_0_6"/>
<sequence>MLTALLVSACSQPTTDIVTLQHRSAQSLAHILERHIDDPDSYSISGNQIIFYDPSDNQQELVHLLKKLDKGPVSYRLHITPDNIKRYSTSTLPDSIILMENEPSIIQTGKTRISMRIRPLSANSAILSITEINDQEQIAYHYNLETPFNQWINTGLNIGLDKLKVSQIK</sequence>
<evidence type="ECO:0000313" key="2">
    <source>
        <dbReference type="Proteomes" id="UP000004263"/>
    </source>
</evidence>
<keyword evidence="2" id="KW-1185">Reference proteome</keyword>